<dbReference type="STRING" id="224129.A0A1W4WKR4"/>
<evidence type="ECO:0000256" key="3">
    <source>
        <dbReference type="SAM" id="Phobius"/>
    </source>
</evidence>
<keyword evidence="3" id="KW-1133">Transmembrane helix</keyword>
<sequence>MSLKWRILVGVIIVIILWKMYTHYGTYQSKGLDVIPKTEPTGDEKKIKLTVYYEALCSDSRNFILSQLLPTYNLLGKYLYLELVPYGKAKTIEEGDKITFQCQHGALECVANKIHACVLDKITSSYFRLKYVACMIADNLVPEEAGERCAKDLNFSYQPISECAASERGNLLLKAYGIATHAVQPTISFIPTVEVDGSQKIPLAHLLKDLKKELCQLLPINTEECIEL</sequence>
<dbReference type="RefSeq" id="XP_018320625.1">
    <property type="nucleotide sequence ID" value="XM_018465123.1"/>
</dbReference>
<dbReference type="InterPro" id="IPR004911">
    <property type="entry name" value="Interferon-induced_GILT"/>
</dbReference>
<dbReference type="PANTHER" id="PTHR13234:SF71">
    <property type="entry name" value="GAMMA-INTERFERON-INDUCIBLE LYSOSOMAL THIOL REDUCTASE-LIKE PROTEIN"/>
    <property type="match status" value="1"/>
</dbReference>
<gene>
    <name evidence="5" type="primary">LOC108733804</name>
</gene>
<dbReference type="KEGG" id="apln:108733804"/>
<dbReference type="OrthoDB" id="958254at2759"/>
<dbReference type="Proteomes" id="UP000192223">
    <property type="component" value="Unplaced"/>
</dbReference>
<evidence type="ECO:0000256" key="1">
    <source>
        <dbReference type="ARBA" id="ARBA00005679"/>
    </source>
</evidence>
<feature type="transmembrane region" description="Helical" evidence="3">
    <location>
        <begin position="7"/>
        <end position="24"/>
    </location>
</feature>
<dbReference type="GO" id="GO:0016671">
    <property type="term" value="F:oxidoreductase activity, acting on a sulfur group of donors, disulfide as acceptor"/>
    <property type="evidence" value="ECO:0007669"/>
    <property type="project" value="InterPro"/>
</dbReference>
<comment type="similarity">
    <text evidence="1">Belongs to the GILT family.</text>
</comment>
<evidence type="ECO:0000313" key="4">
    <source>
        <dbReference type="Proteomes" id="UP000192223"/>
    </source>
</evidence>
<dbReference type="PANTHER" id="PTHR13234">
    <property type="entry name" value="GAMMA-INTERFERON INDUCIBLE LYSOSOMAL THIOL REDUCTASE GILT"/>
    <property type="match status" value="1"/>
</dbReference>
<organism evidence="4 5">
    <name type="scientific">Agrilus planipennis</name>
    <name type="common">Emerald ash borer</name>
    <name type="synonym">Agrilus marcopoli</name>
    <dbReference type="NCBI Taxonomy" id="224129"/>
    <lineage>
        <taxon>Eukaryota</taxon>
        <taxon>Metazoa</taxon>
        <taxon>Ecdysozoa</taxon>
        <taxon>Arthropoda</taxon>
        <taxon>Hexapoda</taxon>
        <taxon>Insecta</taxon>
        <taxon>Pterygota</taxon>
        <taxon>Neoptera</taxon>
        <taxon>Endopterygota</taxon>
        <taxon>Coleoptera</taxon>
        <taxon>Polyphaga</taxon>
        <taxon>Elateriformia</taxon>
        <taxon>Buprestoidea</taxon>
        <taxon>Buprestidae</taxon>
        <taxon>Agrilinae</taxon>
        <taxon>Agrilus</taxon>
    </lineage>
</organism>
<keyword evidence="4" id="KW-1185">Reference proteome</keyword>
<evidence type="ECO:0000256" key="2">
    <source>
        <dbReference type="ARBA" id="ARBA00023180"/>
    </source>
</evidence>
<accession>A0A1W4WKR4</accession>
<dbReference type="FunCoup" id="A0A1W4WKR4">
    <property type="interactions" value="27"/>
</dbReference>
<dbReference type="AlphaFoldDB" id="A0A1W4WKR4"/>
<keyword evidence="2" id="KW-0325">Glycoprotein</keyword>
<dbReference type="Pfam" id="PF03227">
    <property type="entry name" value="GILT"/>
    <property type="match status" value="1"/>
</dbReference>
<evidence type="ECO:0000313" key="5">
    <source>
        <dbReference type="RefSeq" id="XP_018320625.1"/>
    </source>
</evidence>
<dbReference type="InParanoid" id="A0A1W4WKR4"/>
<keyword evidence="3" id="KW-0812">Transmembrane</keyword>
<proteinExistence type="inferred from homology"/>
<dbReference type="GeneID" id="108733804"/>
<reference evidence="5" key="1">
    <citation type="submission" date="2025-08" db="UniProtKB">
        <authorList>
            <consortium name="RefSeq"/>
        </authorList>
    </citation>
    <scope>IDENTIFICATION</scope>
    <source>
        <tissue evidence="5">Entire body</tissue>
    </source>
</reference>
<keyword evidence="3" id="KW-0472">Membrane</keyword>
<name>A0A1W4WKR4_AGRPL</name>
<protein>
    <submittedName>
        <fullName evidence="5">GILT-like protein C02D5.2</fullName>
    </submittedName>
</protein>